<dbReference type="InterPro" id="IPR007367">
    <property type="entry name" value="DUF433"/>
</dbReference>
<dbReference type="Pfam" id="PF04255">
    <property type="entry name" value="DUF433"/>
    <property type="match status" value="1"/>
</dbReference>
<dbReference type="InterPro" id="IPR036388">
    <property type="entry name" value="WH-like_DNA-bd_sf"/>
</dbReference>
<name>A0ABW3AM66_9MICO</name>
<keyword evidence="2" id="KW-1185">Reference proteome</keyword>
<protein>
    <submittedName>
        <fullName evidence="1">DUF433 domain-containing protein</fullName>
    </submittedName>
</protein>
<proteinExistence type="predicted"/>
<organism evidence="1 2">
    <name type="scientific">Microbacterium insulae</name>
    <dbReference type="NCBI Taxonomy" id="483014"/>
    <lineage>
        <taxon>Bacteria</taxon>
        <taxon>Bacillati</taxon>
        <taxon>Actinomycetota</taxon>
        <taxon>Actinomycetes</taxon>
        <taxon>Micrococcales</taxon>
        <taxon>Microbacteriaceae</taxon>
        <taxon>Microbacterium</taxon>
    </lineage>
</organism>
<accession>A0ABW3AM66</accession>
<evidence type="ECO:0000313" key="1">
    <source>
        <dbReference type="EMBL" id="MFD0791865.1"/>
    </source>
</evidence>
<sequence length="203" mass="22801">MTYTPELAVKLSGATSYQLTKWRRTGLLVPEVQPKRPPIYSYRDVVALRAMVFLRAKTSAQKLRAAWGKLDMVAVADHPSDFSFGTDGKVIFVRRPDGVVMDLTHRPGHLVTEYTFEELFEEFDNFRGETVVNFERPAKSLTVHPRTLGGWPVVAGTRVPFDTIAQLVDEETVFVEDIPEMFPRVSVDAARDAIAFSRALEAA</sequence>
<dbReference type="Proteomes" id="UP001597055">
    <property type="component" value="Unassembled WGS sequence"/>
</dbReference>
<evidence type="ECO:0000313" key="2">
    <source>
        <dbReference type="Proteomes" id="UP001597055"/>
    </source>
</evidence>
<dbReference type="Gene3D" id="1.10.10.10">
    <property type="entry name" value="Winged helix-like DNA-binding domain superfamily/Winged helix DNA-binding domain"/>
    <property type="match status" value="1"/>
</dbReference>
<reference evidence="2" key="1">
    <citation type="journal article" date="2019" name="Int. J. Syst. Evol. Microbiol.">
        <title>The Global Catalogue of Microorganisms (GCM) 10K type strain sequencing project: providing services to taxonomists for standard genome sequencing and annotation.</title>
        <authorList>
            <consortium name="The Broad Institute Genomics Platform"/>
            <consortium name="The Broad Institute Genome Sequencing Center for Infectious Disease"/>
            <person name="Wu L."/>
            <person name="Ma J."/>
        </authorList>
    </citation>
    <scope>NUCLEOTIDE SEQUENCE [LARGE SCALE GENOMIC DNA]</scope>
    <source>
        <strain evidence="2">CCUG 54523</strain>
    </source>
</reference>
<dbReference type="RefSeq" id="WP_204979592.1">
    <property type="nucleotide sequence ID" value="NZ_JBHTII010000002.1"/>
</dbReference>
<dbReference type="InterPro" id="IPR009057">
    <property type="entry name" value="Homeodomain-like_sf"/>
</dbReference>
<dbReference type="EMBL" id="JBHTII010000002">
    <property type="protein sequence ID" value="MFD0791865.1"/>
    <property type="molecule type" value="Genomic_DNA"/>
</dbReference>
<gene>
    <name evidence="1" type="ORF">ACFQ0P_15840</name>
</gene>
<comment type="caution">
    <text evidence="1">The sequence shown here is derived from an EMBL/GenBank/DDBJ whole genome shotgun (WGS) entry which is preliminary data.</text>
</comment>
<dbReference type="SUPFAM" id="SSF46689">
    <property type="entry name" value="Homeodomain-like"/>
    <property type="match status" value="1"/>
</dbReference>